<feature type="compositionally biased region" description="Pro residues" evidence="1">
    <location>
        <begin position="280"/>
        <end position="300"/>
    </location>
</feature>
<evidence type="ECO:0000256" key="1">
    <source>
        <dbReference type="SAM" id="MobiDB-lite"/>
    </source>
</evidence>
<keyword evidence="2" id="KW-0812">Transmembrane</keyword>
<comment type="caution">
    <text evidence="3">The sequence shown here is derived from an EMBL/GenBank/DDBJ whole genome shotgun (WGS) entry which is preliminary data.</text>
</comment>
<keyword evidence="2" id="KW-0472">Membrane</keyword>
<feature type="region of interest" description="Disordered" evidence="1">
    <location>
        <begin position="226"/>
        <end position="351"/>
    </location>
</feature>
<keyword evidence="4" id="KW-1185">Reference proteome</keyword>
<organism evidence="3 4">
    <name type="scientific">Flavimobilis rhizosphaerae</name>
    <dbReference type="NCBI Taxonomy" id="2775421"/>
    <lineage>
        <taxon>Bacteria</taxon>
        <taxon>Bacillati</taxon>
        <taxon>Actinomycetota</taxon>
        <taxon>Actinomycetes</taxon>
        <taxon>Micrococcales</taxon>
        <taxon>Jonesiaceae</taxon>
        <taxon>Flavimobilis</taxon>
    </lineage>
</organism>
<feature type="compositionally biased region" description="Low complexity" evidence="1">
    <location>
        <begin position="301"/>
        <end position="310"/>
    </location>
</feature>
<accession>A0ABR9DQB8</accession>
<dbReference type="Proteomes" id="UP000642107">
    <property type="component" value="Unassembled WGS sequence"/>
</dbReference>
<sequence>MSPRPAAPRTPPETPPTAEQSRPQPTMPTRPSLVTIAASALTAVTSTIALSYLGVAGTIVGAVVAAILTAFANYAYTRSLVRTQVVVTQLAPRYLRTATSAEDTAVLDAVPAGPADVPPLRDETPAGLLEPTVTTDVIPVAAAPEVAIVTRETPVVARVTEESTGPSVPPPATPPVDERVGRDLMAPTRRSPRRTFAVVAVTTFVVIILTLTVVELGLGRPLSKALRGVEGSGTTISRVREKARPVTPTEKPTTTPSEEPTTDAPTTPTEEPTTDAPTVTPSPTPTDEPTDPATPVPPATPTDMPTDAPTPELPQPGGTPVPEPPAPQDDASVATDEAAADDVSASSSLGA</sequence>
<feature type="compositionally biased region" description="Pro residues" evidence="1">
    <location>
        <begin position="1"/>
        <end position="15"/>
    </location>
</feature>
<feature type="compositionally biased region" description="Low complexity" evidence="1">
    <location>
        <begin position="245"/>
        <end position="279"/>
    </location>
</feature>
<feature type="compositionally biased region" description="Pro residues" evidence="1">
    <location>
        <begin position="311"/>
        <end position="327"/>
    </location>
</feature>
<proteinExistence type="predicted"/>
<feature type="region of interest" description="Disordered" evidence="1">
    <location>
        <begin position="1"/>
        <end position="30"/>
    </location>
</feature>
<feature type="region of interest" description="Disordered" evidence="1">
    <location>
        <begin position="160"/>
        <end position="179"/>
    </location>
</feature>
<feature type="compositionally biased region" description="Low complexity" evidence="1">
    <location>
        <begin position="328"/>
        <end position="351"/>
    </location>
</feature>
<protein>
    <submittedName>
        <fullName evidence="3">Uncharacterized protein</fullName>
    </submittedName>
</protein>
<evidence type="ECO:0000313" key="4">
    <source>
        <dbReference type="Proteomes" id="UP000642107"/>
    </source>
</evidence>
<feature type="compositionally biased region" description="Polar residues" evidence="1">
    <location>
        <begin position="20"/>
        <end position="29"/>
    </location>
</feature>
<dbReference type="RefSeq" id="WP_192279277.1">
    <property type="nucleotide sequence ID" value="NZ_JACZDF010000003.1"/>
</dbReference>
<dbReference type="EMBL" id="JACZDF010000003">
    <property type="protein sequence ID" value="MBD9699322.1"/>
    <property type="molecule type" value="Genomic_DNA"/>
</dbReference>
<feature type="transmembrane region" description="Helical" evidence="2">
    <location>
        <begin position="32"/>
        <end position="53"/>
    </location>
</feature>
<evidence type="ECO:0000256" key="2">
    <source>
        <dbReference type="SAM" id="Phobius"/>
    </source>
</evidence>
<evidence type="ECO:0000313" key="3">
    <source>
        <dbReference type="EMBL" id="MBD9699322.1"/>
    </source>
</evidence>
<feature type="transmembrane region" description="Helical" evidence="2">
    <location>
        <begin position="59"/>
        <end position="76"/>
    </location>
</feature>
<feature type="transmembrane region" description="Helical" evidence="2">
    <location>
        <begin position="195"/>
        <end position="214"/>
    </location>
</feature>
<name>A0ABR9DQB8_9MICO</name>
<gene>
    <name evidence="3" type="ORF">IGS67_07430</name>
</gene>
<reference evidence="3 4" key="1">
    <citation type="submission" date="2020-09" db="EMBL/GenBank/DDBJ databases">
        <title>Flavimobilis rhizosphaerae sp. nov., isolated from rhizosphere soil of Spartina alterniflora.</title>
        <authorList>
            <person name="Hanqin C."/>
        </authorList>
    </citation>
    <scope>NUCLEOTIDE SEQUENCE [LARGE SCALE GENOMIC DNA]</scope>
    <source>
        <strain evidence="3 4">GY 10621</strain>
    </source>
</reference>
<keyword evidence="2" id="KW-1133">Transmembrane helix</keyword>